<reference evidence="2" key="1">
    <citation type="journal article" date="2021" name="Syst. Appl. Microbiol.">
        <title>Roseomonas hellenica sp. nov., isolated from roots of wild-growing Alkanna tinctoria.</title>
        <authorList>
            <person name="Rat A."/>
            <person name="Naranjo H.D."/>
            <person name="Lebbe L."/>
            <person name="Cnockaert M."/>
            <person name="Krigas N."/>
            <person name="Grigoriadou K."/>
            <person name="Maloupa E."/>
            <person name="Willems A."/>
        </authorList>
    </citation>
    <scope>NUCLEOTIDE SEQUENCE [LARGE SCALE GENOMIC DNA]</scope>
    <source>
        <strain evidence="2">LMG 31159</strain>
    </source>
</reference>
<dbReference type="Proteomes" id="UP000698752">
    <property type="component" value="Unassembled WGS sequence"/>
</dbReference>
<protein>
    <submittedName>
        <fullName evidence="1">Uncharacterized protein</fullName>
    </submittedName>
</protein>
<evidence type="ECO:0000313" key="1">
    <source>
        <dbReference type="EMBL" id="MBR0650358.1"/>
    </source>
</evidence>
<organism evidence="1 2">
    <name type="scientific">Neoroseomonas terrae</name>
    <dbReference type="NCBI Taxonomy" id="424799"/>
    <lineage>
        <taxon>Bacteria</taxon>
        <taxon>Pseudomonadati</taxon>
        <taxon>Pseudomonadota</taxon>
        <taxon>Alphaproteobacteria</taxon>
        <taxon>Acetobacterales</taxon>
        <taxon>Acetobacteraceae</taxon>
        <taxon>Neoroseomonas</taxon>
    </lineage>
</organism>
<keyword evidence="2" id="KW-1185">Reference proteome</keyword>
<accession>A0ABS5EH51</accession>
<sequence>MDLFSALAQQVQASRRAAPAAQPQPSQLVINVGEGGVMTLIMGGSASTTVSQLKS</sequence>
<comment type="caution">
    <text evidence="1">The sequence shown here is derived from an EMBL/GenBank/DDBJ whole genome shotgun (WGS) entry which is preliminary data.</text>
</comment>
<name>A0ABS5EH51_9PROT</name>
<gene>
    <name evidence="1" type="ORF">GXW78_11845</name>
</gene>
<evidence type="ECO:0000313" key="2">
    <source>
        <dbReference type="Proteomes" id="UP000698752"/>
    </source>
</evidence>
<dbReference type="EMBL" id="JAAEDI010000011">
    <property type="protein sequence ID" value="MBR0650358.1"/>
    <property type="molecule type" value="Genomic_DNA"/>
</dbReference>
<proteinExistence type="predicted"/>